<dbReference type="EMBL" id="KF740664">
    <property type="protein sequence ID" value="AHH01740.1"/>
    <property type="molecule type" value="Genomic_DNA"/>
</dbReference>
<accession>W5SAF3</accession>
<evidence type="ECO:0000313" key="1">
    <source>
        <dbReference type="EMBL" id="AHH01740.1"/>
    </source>
</evidence>
<reference evidence="1 2" key="1">
    <citation type="journal article" date="2014" name="Proc. Natl. Acad. Sci. U.S.A.">
        <title>Thirty-thousand-year-old distant relative of giant icosahedral DNA viruses with a pandoravirus morphology.</title>
        <authorList>
            <person name="Legendre M."/>
            <person name="Bartoli J."/>
            <person name="Shmakova L."/>
            <person name="Jeudy S."/>
            <person name="Labadie K."/>
            <person name="Adrait A."/>
            <person name="Lescot M."/>
            <person name="Poirot O."/>
            <person name="Bertaux L."/>
            <person name="Bruley C."/>
            <person name="Coute Y."/>
            <person name="Rivkina E."/>
            <person name="Abergel C."/>
            <person name="Claverie J.M."/>
        </authorList>
    </citation>
    <scope>NUCLEOTIDE SEQUENCE [LARGE SCALE GENOMIC DNA]</scope>
    <source>
        <strain evidence="1">P1084-T</strain>
    </source>
</reference>
<dbReference type="GeneID" id="18266201"/>
<protein>
    <submittedName>
        <fullName evidence="1">Uncharacterized protein</fullName>
    </submittedName>
</protein>
<keyword evidence="2" id="KW-1185">Reference proteome</keyword>
<dbReference type="KEGG" id="vg:18266201"/>
<proteinExistence type="predicted"/>
<gene>
    <name evidence="1" type="ORF">pv_173</name>
</gene>
<evidence type="ECO:0000313" key="2">
    <source>
        <dbReference type="Proteomes" id="UP000202176"/>
    </source>
</evidence>
<dbReference type="Proteomes" id="UP000202176">
    <property type="component" value="Segment"/>
</dbReference>
<organism evidence="1 2">
    <name type="scientific">Pithovirus sibericum</name>
    <dbReference type="NCBI Taxonomy" id="1450746"/>
    <lineage>
        <taxon>Viruses</taxon>
        <taxon>Pithoviruses</taxon>
        <taxon>Orthopithovirinae</taxon>
        <taxon>Alphapithovirus</taxon>
        <taxon>Alphapithovirus sibericum</taxon>
    </lineage>
</organism>
<dbReference type="RefSeq" id="YP_009001075.1">
    <property type="nucleotide sequence ID" value="NC_023423.1"/>
</dbReference>
<sequence length="145" mass="17268">MAKLEETFHQPREFRNDRKQKYIIVHEETKEGRRQIHSWASINRFEARNECKSYRDRVKSVECDHCGHVEDYTDPNCICGCDEYDSYFTCSDCYETTYWDSDTCETVKWTKKKVPTGNIIVVRELPDNYDKLTPTAGAKWENPYM</sequence>
<name>W5SAF3_9VIRU</name>